<dbReference type="EMBL" id="FYEZ01000003">
    <property type="protein sequence ID" value="SNC73350.1"/>
    <property type="molecule type" value="Genomic_DNA"/>
</dbReference>
<evidence type="ECO:0000256" key="1">
    <source>
        <dbReference type="SAM" id="MobiDB-lite"/>
    </source>
</evidence>
<dbReference type="AlphaFoldDB" id="A0A212U5C4"/>
<name>A0A212U5C4_9MICO</name>
<keyword evidence="3" id="KW-1185">Reference proteome</keyword>
<dbReference type="RefSeq" id="WP_088818913.1">
    <property type="nucleotide sequence ID" value="NZ_FYEZ01000003.1"/>
</dbReference>
<reference evidence="2 3" key="1">
    <citation type="submission" date="2017-06" db="EMBL/GenBank/DDBJ databases">
        <authorList>
            <person name="Kim H.J."/>
            <person name="Triplett B.A."/>
        </authorList>
    </citation>
    <scope>NUCLEOTIDE SEQUENCE [LARGE SCALE GENOMIC DNA]</scope>
    <source>
        <strain evidence="2 3">DSM 22179</strain>
    </source>
</reference>
<gene>
    <name evidence="2" type="ORF">SAMN05445756_1921</name>
</gene>
<feature type="region of interest" description="Disordered" evidence="1">
    <location>
        <begin position="1"/>
        <end position="42"/>
    </location>
</feature>
<accession>A0A212U5C4</accession>
<dbReference type="Proteomes" id="UP000198122">
    <property type="component" value="Unassembled WGS sequence"/>
</dbReference>
<feature type="compositionally biased region" description="Basic and acidic residues" evidence="1">
    <location>
        <begin position="1"/>
        <end position="13"/>
    </location>
</feature>
<protein>
    <submittedName>
        <fullName evidence="2">7-cyano-7-deazaguanine synthase (Queuosine biosynthesis)</fullName>
    </submittedName>
</protein>
<dbReference type="InterPro" id="IPR045654">
    <property type="entry name" value="DUF6395"/>
</dbReference>
<feature type="region of interest" description="Disordered" evidence="1">
    <location>
        <begin position="453"/>
        <end position="486"/>
    </location>
</feature>
<evidence type="ECO:0000313" key="2">
    <source>
        <dbReference type="EMBL" id="SNC73350.1"/>
    </source>
</evidence>
<feature type="compositionally biased region" description="Basic residues" evidence="1">
    <location>
        <begin position="477"/>
        <end position="486"/>
    </location>
</feature>
<organism evidence="2 3">
    <name type="scientific">Kytococcus aerolatus</name>
    <dbReference type="NCBI Taxonomy" id="592308"/>
    <lineage>
        <taxon>Bacteria</taxon>
        <taxon>Bacillati</taxon>
        <taxon>Actinomycetota</taxon>
        <taxon>Actinomycetes</taxon>
        <taxon>Micrococcales</taxon>
        <taxon>Kytococcaceae</taxon>
        <taxon>Kytococcus</taxon>
    </lineage>
</organism>
<dbReference type="Pfam" id="PF19932">
    <property type="entry name" value="DUF6395"/>
    <property type="match status" value="1"/>
</dbReference>
<sequence>MRVEASHEGDRLTLRFTPQGEEPRQAGASMARSETVLEPVPESPLHPDVVALVALLCVRPWLDGQLEMDRPVSQVFAASVLAGEGVELGPVDPAVEPRTRTEGGPVALAYSGGVDCTAALEVLGEGTRCYYQQRHRFDGQPLEGPFDTSAAVAAVKHIQQLGVQARTVRTDLELLREPVGFPHDLVNIAPALLWADADGTSAVCWGTVLTSATLLGATAYRPYEESAFVAGFGPAFQAVGMPVANVIAGVSEMGTHLIAERSRYGAVASSCQRGRPGQPCMECWKCGRKTLSVWGLADQWPEGPVLDRFLQQRAIAWNLRRRPIRVELALAWAAGAYARSTTADGRSRVMQALHELTKGVDASPLTKVFLPAVDPMPARLREPAVAALRRHLEVMSPAEEQWVRDWTIEQHGGEPERKKARSALAAALDPERNPTGLDDFDPQSLAPSQDLAFTVGEPSVGPAASGARRPRLLAWPRRARERRAGC</sequence>
<proteinExistence type="predicted"/>
<evidence type="ECO:0000313" key="3">
    <source>
        <dbReference type="Proteomes" id="UP000198122"/>
    </source>
</evidence>
<dbReference type="OrthoDB" id="9255477at2"/>